<feature type="compositionally biased region" description="Low complexity" evidence="3">
    <location>
        <begin position="210"/>
        <end position="232"/>
    </location>
</feature>
<dbReference type="VEuPathDB" id="TriTrypDB:Lsey_0233_0090"/>
<feature type="compositionally biased region" description="Basic residues" evidence="3">
    <location>
        <begin position="235"/>
        <end position="247"/>
    </location>
</feature>
<dbReference type="AlphaFoldDB" id="A0A0N1HU31"/>
<accession>A0A0N1HU31</accession>
<dbReference type="InterPro" id="IPR001806">
    <property type="entry name" value="Small_GTPase"/>
</dbReference>
<evidence type="ECO:0000313" key="5">
    <source>
        <dbReference type="Proteomes" id="UP000038009"/>
    </source>
</evidence>
<dbReference type="PROSITE" id="PS51420">
    <property type="entry name" value="RHO"/>
    <property type="match status" value="1"/>
</dbReference>
<proteinExistence type="predicted"/>
<dbReference type="PANTHER" id="PTHR24070">
    <property type="entry name" value="RAS, DI-RAS, AND RHEB FAMILY MEMBERS OF SMALL GTPASE SUPERFAMILY"/>
    <property type="match status" value="1"/>
</dbReference>
<dbReference type="PROSITE" id="PS51419">
    <property type="entry name" value="RAB"/>
    <property type="match status" value="1"/>
</dbReference>
<dbReference type="GO" id="GO:0016020">
    <property type="term" value="C:membrane"/>
    <property type="evidence" value="ECO:0007669"/>
    <property type="project" value="InterPro"/>
</dbReference>
<dbReference type="SUPFAM" id="SSF52540">
    <property type="entry name" value="P-loop containing nucleoside triphosphate hydrolases"/>
    <property type="match status" value="1"/>
</dbReference>
<dbReference type="Pfam" id="PF00071">
    <property type="entry name" value="Ras"/>
    <property type="match status" value="1"/>
</dbReference>
<dbReference type="EMBL" id="LJSK01000233">
    <property type="protein sequence ID" value="KPI84765.1"/>
    <property type="molecule type" value="Genomic_DNA"/>
</dbReference>
<dbReference type="FunFam" id="3.40.50.300:FF:001423">
    <property type="entry name" value="Ras family GTPase"/>
    <property type="match status" value="1"/>
</dbReference>
<organism evidence="4 5">
    <name type="scientific">Leptomonas seymouri</name>
    <dbReference type="NCBI Taxonomy" id="5684"/>
    <lineage>
        <taxon>Eukaryota</taxon>
        <taxon>Discoba</taxon>
        <taxon>Euglenozoa</taxon>
        <taxon>Kinetoplastea</taxon>
        <taxon>Metakinetoplastina</taxon>
        <taxon>Trypanosomatida</taxon>
        <taxon>Trypanosomatidae</taxon>
        <taxon>Leishmaniinae</taxon>
        <taxon>Leptomonas</taxon>
    </lineage>
</organism>
<name>A0A0N1HU31_LEPSE</name>
<protein>
    <submittedName>
        <fullName evidence="4">Putative GTP-binding protein</fullName>
    </submittedName>
</protein>
<evidence type="ECO:0000256" key="2">
    <source>
        <dbReference type="ARBA" id="ARBA00023134"/>
    </source>
</evidence>
<dbReference type="Gene3D" id="3.40.50.300">
    <property type="entry name" value="P-loop containing nucleotide triphosphate hydrolases"/>
    <property type="match status" value="1"/>
</dbReference>
<dbReference type="OMA" id="CCGGCVI"/>
<dbReference type="SMART" id="SM00175">
    <property type="entry name" value="RAB"/>
    <property type="match status" value="1"/>
</dbReference>
<keyword evidence="5" id="KW-1185">Reference proteome</keyword>
<sequence>MERHTSLSTSGTGHGSLSAISIVVVGGGGVGKSCLTIQYAQGHFVEQYDATIEDVYRKAITLDNVPAVLTVVDTAGQDAFHAVRDQHLRKGKAFVLVYSITDAESFSHIRRIYSSLQRARMGRPTPCVLVGNKVDEEAYREVSHHSGAQLAAEINAPFLEVTAKDNRMCEQVFEKLVHTLRSGCCAVASGDGAEGGSKTAADGVVNANTATPRGSSSRGASATTTGVAGDGSTKSKGRRRRHKCTLQ</sequence>
<keyword evidence="2" id="KW-0342">GTP-binding</keyword>
<dbReference type="SMART" id="SM00173">
    <property type="entry name" value="RAS"/>
    <property type="match status" value="1"/>
</dbReference>
<dbReference type="GO" id="GO:0003924">
    <property type="term" value="F:GTPase activity"/>
    <property type="evidence" value="ECO:0007669"/>
    <property type="project" value="InterPro"/>
</dbReference>
<dbReference type="GO" id="GO:0007165">
    <property type="term" value="P:signal transduction"/>
    <property type="evidence" value="ECO:0007669"/>
    <property type="project" value="InterPro"/>
</dbReference>
<gene>
    <name evidence="4" type="ORF">ABL78_6183</name>
</gene>
<evidence type="ECO:0000313" key="4">
    <source>
        <dbReference type="EMBL" id="KPI84765.1"/>
    </source>
</evidence>
<feature type="region of interest" description="Disordered" evidence="3">
    <location>
        <begin position="191"/>
        <end position="247"/>
    </location>
</feature>
<dbReference type="PROSITE" id="PS51421">
    <property type="entry name" value="RAS"/>
    <property type="match status" value="1"/>
</dbReference>
<dbReference type="OrthoDB" id="5976022at2759"/>
<dbReference type="SMART" id="SM00174">
    <property type="entry name" value="RHO"/>
    <property type="match status" value="1"/>
</dbReference>
<dbReference type="InterPro" id="IPR005225">
    <property type="entry name" value="Small_GTP-bd"/>
</dbReference>
<dbReference type="Proteomes" id="UP000038009">
    <property type="component" value="Unassembled WGS sequence"/>
</dbReference>
<dbReference type="CDD" id="cd00876">
    <property type="entry name" value="Ras"/>
    <property type="match status" value="1"/>
</dbReference>
<evidence type="ECO:0000256" key="3">
    <source>
        <dbReference type="SAM" id="MobiDB-lite"/>
    </source>
</evidence>
<dbReference type="InterPro" id="IPR027417">
    <property type="entry name" value="P-loop_NTPase"/>
</dbReference>
<keyword evidence="1" id="KW-0547">Nucleotide-binding</keyword>
<dbReference type="PRINTS" id="PR00449">
    <property type="entry name" value="RASTRNSFRMNG"/>
</dbReference>
<dbReference type="GO" id="GO:0005525">
    <property type="term" value="F:GTP binding"/>
    <property type="evidence" value="ECO:0007669"/>
    <property type="project" value="UniProtKB-KW"/>
</dbReference>
<evidence type="ECO:0000256" key="1">
    <source>
        <dbReference type="ARBA" id="ARBA00022741"/>
    </source>
</evidence>
<dbReference type="InterPro" id="IPR020849">
    <property type="entry name" value="Small_GTPase_Ras-type"/>
</dbReference>
<comment type="caution">
    <text evidence="4">The sequence shown here is derived from an EMBL/GenBank/DDBJ whole genome shotgun (WGS) entry which is preliminary data.</text>
</comment>
<reference evidence="4 5" key="1">
    <citation type="journal article" date="2015" name="PLoS Pathog.">
        <title>Leptomonas seymouri: Adaptations to the Dixenous Life Cycle Analyzed by Genome Sequencing, Transcriptome Profiling and Co-infection with Leishmania donovani.</title>
        <authorList>
            <person name="Kraeva N."/>
            <person name="Butenko A."/>
            <person name="Hlavacova J."/>
            <person name="Kostygov A."/>
            <person name="Myskova J."/>
            <person name="Grybchuk D."/>
            <person name="Lestinova T."/>
            <person name="Votypka J."/>
            <person name="Volf P."/>
            <person name="Opperdoes F."/>
            <person name="Flegontov P."/>
            <person name="Lukes J."/>
            <person name="Yurchenko V."/>
        </authorList>
    </citation>
    <scope>NUCLEOTIDE SEQUENCE [LARGE SCALE GENOMIC DNA]</scope>
    <source>
        <strain evidence="4 5">ATCC 30220</strain>
    </source>
</reference>
<dbReference type="NCBIfam" id="TIGR00231">
    <property type="entry name" value="small_GTP"/>
    <property type="match status" value="1"/>
</dbReference>